<evidence type="ECO:0000259" key="6">
    <source>
        <dbReference type="Pfam" id="PF00155"/>
    </source>
</evidence>
<gene>
    <name evidence="7" type="ORF">HKB16_07725</name>
</gene>
<dbReference type="GO" id="GO:0042802">
    <property type="term" value="F:identical protein binding"/>
    <property type="evidence" value="ECO:0007669"/>
    <property type="project" value="TreeGrafter"/>
</dbReference>
<feature type="domain" description="Aminotransferase class I/classII large" evidence="6">
    <location>
        <begin position="1"/>
        <end position="84"/>
    </location>
</feature>
<dbReference type="PANTHER" id="PTHR11879">
    <property type="entry name" value="ASPARTATE AMINOTRANSFERASE"/>
    <property type="match status" value="1"/>
</dbReference>
<sequence>LGVGIYKNEQGETPVLATVKKAEAALVETEKTKSYLTIEGTAEYGIAVQKLLFGSDAEIVNEKRAKTAQAPGGTGALRVAGEFIK</sequence>
<evidence type="ECO:0000256" key="3">
    <source>
        <dbReference type="ARBA" id="ARBA00022576"/>
    </source>
</evidence>
<evidence type="ECO:0000256" key="4">
    <source>
        <dbReference type="ARBA" id="ARBA00022679"/>
    </source>
</evidence>
<dbReference type="InterPro" id="IPR015421">
    <property type="entry name" value="PyrdxlP-dep_Trfase_major"/>
</dbReference>
<dbReference type="EMBL" id="JABCLB010000993">
    <property type="protein sequence ID" value="NMU82770.1"/>
    <property type="molecule type" value="Genomic_DNA"/>
</dbReference>
<feature type="non-terminal residue" evidence="7">
    <location>
        <position position="1"/>
    </location>
</feature>
<evidence type="ECO:0000313" key="8">
    <source>
        <dbReference type="Proteomes" id="UP000518904"/>
    </source>
</evidence>
<dbReference type="Gene3D" id="3.40.640.10">
    <property type="entry name" value="Type I PLP-dependent aspartate aminotransferase-like (Major domain)"/>
    <property type="match status" value="1"/>
</dbReference>
<dbReference type="InterPro" id="IPR004839">
    <property type="entry name" value="Aminotransferase_I/II_large"/>
</dbReference>
<keyword evidence="4 7" id="KW-0808">Transferase</keyword>
<dbReference type="GO" id="GO:0005829">
    <property type="term" value="C:cytosol"/>
    <property type="evidence" value="ECO:0007669"/>
    <property type="project" value="TreeGrafter"/>
</dbReference>
<dbReference type="PANTHER" id="PTHR11879:SF22">
    <property type="entry name" value="ASPARTATE AMINOTRANSFERASE, MITOCHONDRIAL"/>
    <property type="match status" value="1"/>
</dbReference>
<dbReference type="GO" id="GO:0004838">
    <property type="term" value="F:L-tyrosine-2-oxoglutarate transaminase activity"/>
    <property type="evidence" value="ECO:0007669"/>
    <property type="project" value="TreeGrafter"/>
</dbReference>
<dbReference type="InterPro" id="IPR015424">
    <property type="entry name" value="PyrdxlP-dep_Trfase"/>
</dbReference>
<comment type="cofactor">
    <cofactor evidence="1">
        <name>pyridoxal 5'-phosphate</name>
        <dbReference type="ChEBI" id="CHEBI:597326"/>
    </cofactor>
</comment>
<evidence type="ECO:0000256" key="1">
    <source>
        <dbReference type="ARBA" id="ARBA00001933"/>
    </source>
</evidence>
<organism evidence="7 8">
    <name type="scientific">Vibrio parahaemolyticus</name>
    <dbReference type="NCBI Taxonomy" id="670"/>
    <lineage>
        <taxon>Bacteria</taxon>
        <taxon>Pseudomonadati</taxon>
        <taxon>Pseudomonadota</taxon>
        <taxon>Gammaproteobacteria</taxon>
        <taxon>Vibrionales</taxon>
        <taxon>Vibrionaceae</taxon>
        <taxon>Vibrio</taxon>
    </lineage>
</organism>
<name>A0A7Y0SFW9_VIBPH</name>
<evidence type="ECO:0000256" key="2">
    <source>
        <dbReference type="ARBA" id="ARBA00011738"/>
    </source>
</evidence>
<dbReference type="AlphaFoldDB" id="A0A7Y0SFW9"/>
<dbReference type="GO" id="GO:0033585">
    <property type="term" value="P:L-phenylalanine biosynthetic process from chorismate via phenylpyruvate"/>
    <property type="evidence" value="ECO:0007669"/>
    <property type="project" value="TreeGrafter"/>
</dbReference>
<reference evidence="7 8" key="1">
    <citation type="submission" date="2020-04" db="EMBL/GenBank/DDBJ databases">
        <title>Whole-genome sequencing of Vibrio spp. from China reveals different genetic environments of blaCTX-M-14 among diverse lineages.</title>
        <authorList>
            <person name="Zheng Z."/>
            <person name="Ye L."/>
            <person name="Chen S."/>
        </authorList>
    </citation>
    <scope>NUCLEOTIDE SEQUENCE [LARGE SCALE GENOMIC DNA]</scope>
    <source>
        <strain evidence="7 8">Vb0551</strain>
    </source>
</reference>
<evidence type="ECO:0000256" key="5">
    <source>
        <dbReference type="ARBA" id="ARBA00022898"/>
    </source>
</evidence>
<comment type="subunit">
    <text evidence="2">Homodimer.</text>
</comment>
<dbReference type="InterPro" id="IPR000796">
    <property type="entry name" value="Asp_trans"/>
</dbReference>
<keyword evidence="5" id="KW-0663">Pyridoxal phosphate</keyword>
<dbReference type="GO" id="GO:0004069">
    <property type="term" value="F:L-aspartate:2-oxoglutarate aminotransferase activity"/>
    <property type="evidence" value="ECO:0007669"/>
    <property type="project" value="TreeGrafter"/>
</dbReference>
<feature type="non-terminal residue" evidence="7">
    <location>
        <position position="85"/>
    </location>
</feature>
<keyword evidence="3 7" id="KW-0032">Aminotransferase</keyword>
<comment type="caution">
    <text evidence="7">The sequence shown here is derived from an EMBL/GenBank/DDBJ whole genome shotgun (WGS) entry which is preliminary data.</text>
</comment>
<proteinExistence type="predicted"/>
<protein>
    <submittedName>
        <fullName evidence="7">Aminotransferase class I/II-fold pyridoxal phosphate-dependent enzyme</fullName>
    </submittedName>
</protein>
<evidence type="ECO:0000313" key="7">
    <source>
        <dbReference type="EMBL" id="NMU82770.1"/>
    </source>
</evidence>
<dbReference type="Pfam" id="PF00155">
    <property type="entry name" value="Aminotran_1_2"/>
    <property type="match status" value="1"/>
</dbReference>
<dbReference type="SUPFAM" id="SSF53383">
    <property type="entry name" value="PLP-dependent transferases"/>
    <property type="match status" value="1"/>
</dbReference>
<accession>A0A7Y0SFW9</accession>
<dbReference type="GO" id="GO:0030170">
    <property type="term" value="F:pyridoxal phosphate binding"/>
    <property type="evidence" value="ECO:0007669"/>
    <property type="project" value="InterPro"/>
</dbReference>
<dbReference type="Proteomes" id="UP000518904">
    <property type="component" value="Unassembled WGS sequence"/>
</dbReference>